<dbReference type="RefSeq" id="XP_060322657.1">
    <property type="nucleotide sequence ID" value="XM_060468207.1"/>
</dbReference>
<accession>A0AA39JBM1</accession>
<dbReference type="SUPFAM" id="SSF51556">
    <property type="entry name" value="Metallo-dependent hydrolases"/>
    <property type="match status" value="1"/>
</dbReference>
<gene>
    <name evidence="1" type="ORF">EV420DRAFT_1280533</name>
</gene>
<dbReference type="AlphaFoldDB" id="A0AA39JBM1"/>
<feature type="non-terminal residue" evidence="1">
    <location>
        <position position="1"/>
    </location>
</feature>
<dbReference type="InterPro" id="IPR001130">
    <property type="entry name" value="TatD-like"/>
</dbReference>
<proteinExistence type="predicted"/>
<name>A0AA39JBM1_ARMTA</name>
<dbReference type="Pfam" id="PF01026">
    <property type="entry name" value="TatD_DNase"/>
    <property type="match status" value="1"/>
</dbReference>
<dbReference type="PANTHER" id="PTHR46363">
    <property type="entry name" value="DEOXYRIBONUCLEASE TATDN2-RELATED"/>
    <property type="match status" value="1"/>
</dbReference>
<organism evidence="1 2">
    <name type="scientific">Armillaria tabescens</name>
    <name type="common">Ringless honey mushroom</name>
    <name type="synonym">Agaricus tabescens</name>
    <dbReference type="NCBI Taxonomy" id="1929756"/>
    <lineage>
        <taxon>Eukaryota</taxon>
        <taxon>Fungi</taxon>
        <taxon>Dikarya</taxon>
        <taxon>Basidiomycota</taxon>
        <taxon>Agaricomycotina</taxon>
        <taxon>Agaricomycetes</taxon>
        <taxon>Agaricomycetidae</taxon>
        <taxon>Agaricales</taxon>
        <taxon>Marasmiineae</taxon>
        <taxon>Physalacriaceae</taxon>
        <taxon>Desarmillaria</taxon>
    </lineage>
</organism>
<evidence type="ECO:0000313" key="1">
    <source>
        <dbReference type="EMBL" id="KAK0437713.1"/>
    </source>
</evidence>
<dbReference type="EMBL" id="JAUEPS010000106">
    <property type="protein sequence ID" value="KAK0437713.1"/>
    <property type="molecule type" value="Genomic_DNA"/>
</dbReference>
<evidence type="ECO:0000313" key="2">
    <source>
        <dbReference type="Proteomes" id="UP001175211"/>
    </source>
</evidence>
<reference evidence="1" key="1">
    <citation type="submission" date="2023-06" db="EMBL/GenBank/DDBJ databases">
        <authorList>
            <consortium name="Lawrence Berkeley National Laboratory"/>
            <person name="Ahrendt S."/>
            <person name="Sahu N."/>
            <person name="Indic B."/>
            <person name="Wong-Bajracharya J."/>
            <person name="Merenyi Z."/>
            <person name="Ke H.-M."/>
            <person name="Monk M."/>
            <person name="Kocsube S."/>
            <person name="Drula E."/>
            <person name="Lipzen A."/>
            <person name="Balint B."/>
            <person name="Henrissat B."/>
            <person name="Andreopoulos B."/>
            <person name="Martin F.M."/>
            <person name="Harder C.B."/>
            <person name="Rigling D."/>
            <person name="Ford K.L."/>
            <person name="Foster G.D."/>
            <person name="Pangilinan J."/>
            <person name="Papanicolaou A."/>
            <person name="Barry K."/>
            <person name="LaButti K."/>
            <person name="Viragh M."/>
            <person name="Koriabine M."/>
            <person name="Yan M."/>
            <person name="Riley R."/>
            <person name="Champramary S."/>
            <person name="Plett K.L."/>
            <person name="Tsai I.J."/>
            <person name="Slot J."/>
            <person name="Sipos G."/>
            <person name="Plett J."/>
            <person name="Nagy L.G."/>
            <person name="Grigoriev I.V."/>
        </authorList>
    </citation>
    <scope>NUCLEOTIDE SEQUENCE</scope>
    <source>
        <strain evidence="1">CCBAS 213</strain>
    </source>
</reference>
<comment type="caution">
    <text evidence="1">The sequence shown here is derived from an EMBL/GenBank/DDBJ whole genome shotgun (WGS) entry which is preliminary data.</text>
</comment>
<dbReference type="GO" id="GO:0016788">
    <property type="term" value="F:hydrolase activity, acting on ester bonds"/>
    <property type="evidence" value="ECO:0007669"/>
    <property type="project" value="InterPro"/>
</dbReference>
<dbReference type="GeneID" id="85351755"/>
<dbReference type="InterPro" id="IPR032466">
    <property type="entry name" value="Metal_Hydrolase"/>
</dbReference>
<sequence>VESEILKTLSHPSCFGLDEIGLDHQYTFSPLDVQQTVFAQQLPIAMDRGISRSQQQCIHEKQRRIQRKSPRKSYPRTTRYDCLNHPPSFQANVYLQVHVHYFTFDLGLLWYFPHLRMGLTAVVCYSQHCQTMSAANNKRILLETDAPSVVLANVYGTLQSRLPFSHSLTMTAEFVANVVMWSRCRTCREGICDATNCTCRA</sequence>
<dbReference type="Gene3D" id="3.20.20.140">
    <property type="entry name" value="Metal-dependent hydrolases"/>
    <property type="match status" value="1"/>
</dbReference>
<dbReference type="PANTHER" id="PTHR46363:SF1">
    <property type="entry name" value="DEOXYRIBONUCLEASE TATDN2-RELATED"/>
    <property type="match status" value="1"/>
</dbReference>
<dbReference type="Proteomes" id="UP001175211">
    <property type="component" value="Unassembled WGS sequence"/>
</dbReference>
<keyword evidence="2" id="KW-1185">Reference proteome</keyword>
<protein>
    <submittedName>
        <fullName evidence="1">Uncharacterized protein</fullName>
    </submittedName>
</protein>